<dbReference type="CDD" id="cd07526">
    <property type="entry name" value="HAD_BPGM_like"/>
    <property type="match status" value="1"/>
</dbReference>
<dbReference type="Gene3D" id="1.10.150.240">
    <property type="entry name" value="Putative phosphatase, domain 2"/>
    <property type="match status" value="1"/>
</dbReference>
<dbReference type="GO" id="GO:0046872">
    <property type="term" value="F:metal ion binding"/>
    <property type="evidence" value="ECO:0007669"/>
    <property type="project" value="UniProtKB-KW"/>
</dbReference>
<evidence type="ECO:0000313" key="5">
    <source>
        <dbReference type="EMBL" id="GHD06928.1"/>
    </source>
</evidence>
<protein>
    <submittedName>
        <fullName evidence="5">Hydrolase</fullName>
    </submittedName>
</protein>
<dbReference type="Gene3D" id="3.40.50.1000">
    <property type="entry name" value="HAD superfamily/HAD-like"/>
    <property type="match status" value="1"/>
</dbReference>
<organism evidence="5 6">
    <name type="scientific">Tianweitania populi</name>
    <dbReference type="NCBI Taxonomy" id="1607949"/>
    <lineage>
        <taxon>Bacteria</taxon>
        <taxon>Pseudomonadati</taxon>
        <taxon>Pseudomonadota</taxon>
        <taxon>Alphaproteobacteria</taxon>
        <taxon>Hyphomicrobiales</taxon>
        <taxon>Phyllobacteriaceae</taxon>
        <taxon>Tianweitania</taxon>
    </lineage>
</organism>
<accession>A0A8J3GJH9</accession>
<reference evidence="5" key="1">
    <citation type="journal article" date="2014" name="Int. J. Syst. Evol. Microbiol.">
        <title>Complete genome sequence of Corynebacterium casei LMG S-19264T (=DSM 44701T), isolated from a smear-ripened cheese.</title>
        <authorList>
            <consortium name="US DOE Joint Genome Institute (JGI-PGF)"/>
            <person name="Walter F."/>
            <person name="Albersmeier A."/>
            <person name="Kalinowski J."/>
            <person name="Ruckert C."/>
        </authorList>
    </citation>
    <scope>NUCLEOTIDE SEQUENCE</scope>
    <source>
        <strain evidence="5">KCTC 42249</strain>
    </source>
</reference>
<evidence type="ECO:0000313" key="6">
    <source>
        <dbReference type="Proteomes" id="UP000630142"/>
    </source>
</evidence>
<dbReference type="InterPro" id="IPR023198">
    <property type="entry name" value="PGP-like_dom2"/>
</dbReference>
<dbReference type="EMBL" id="BMZQ01000001">
    <property type="protein sequence ID" value="GHD06928.1"/>
    <property type="molecule type" value="Genomic_DNA"/>
</dbReference>
<evidence type="ECO:0000256" key="4">
    <source>
        <dbReference type="ARBA" id="ARBA00022842"/>
    </source>
</evidence>
<keyword evidence="5" id="KW-0378">Hydrolase</keyword>
<dbReference type="SUPFAM" id="SSF56784">
    <property type="entry name" value="HAD-like"/>
    <property type="match status" value="1"/>
</dbReference>
<reference evidence="5" key="2">
    <citation type="submission" date="2020-09" db="EMBL/GenBank/DDBJ databases">
        <authorList>
            <person name="Sun Q."/>
            <person name="Kim S."/>
        </authorList>
    </citation>
    <scope>NUCLEOTIDE SEQUENCE</scope>
    <source>
        <strain evidence="5">KCTC 42249</strain>
    </source>
</reference>
<dbReference type="InterPro" id="IPR006439">
    <property type="entry name" value="HAD-SF_hydro_IA"/>
</dbReference>
<dbReference type="InterPro" id="IPR036412">
    <property type="entry name" value="HAD-like_sf"/>
</dbReference>
<dbReference type="InterPro" id="IPR051600">
    <property type="entry name" value="Beta-PGM-like"/>
</dbReference>
<keyword evidence="6" id="KW-1185">Reference proteome</keyword>
<evidence type="ECO:0000256" key="2">
    <source>
        <dbReference type="ARBA" id="ARBA00006171"/>
    </source>
</evidence>
<evidence type="ECO:0000256" key="3">
    <source>
        <dbReference type="ARBA" id="ARBA00022723"/>
    </source>
</evidence>
<dbReference type="NCBIfam" id="TIGR01509">
    <property type="entry name" value="HAD-SF-IA-v3"/>
    <property type="match status" value="1"/>
</dbReference>
<comment type="similarity">
    <text evidence="2">Belongs to the HAD-like hydrolase superfamily. CbbY/CbbZ/Gph/YieH family.</text>
</comment>
<dbReference type="Pfam" id="PF00702">
    <property type="entry name" value="Hydrolase"/>
    <property type="match status" value="1"/>
</dbReference>
<dbReference type="PANTHER" id="PTHR46193">
    <property type="entry name" value="6-PHOSPHOGLUCONATE PHOSPHATASE"/>
    <property type="match status" value="1"/>
</dbReference>
<proteinExistence type="inferred from homology"/>
<dbReference type="SFLD" id="SFLDG01129">
    <property type="entry name" value="C1.5:_HAD__Beta-PGM__Phosphata"/>
    <property type="match status" value="1"/>
</dbReference>
<dbReference type="Proteomes" id="UP000630142">
    <property type="component" value="Unassembled WGS sequence"/>
</dbReference>
<keyword evidence="3" id="KW-0479">Metal-binding</keyword>
<dbReference type="RefSeq" id="WP_189501424.1">
    <property type="nucleotide sequence ID" value="NZ_BMZQ01000001.1"/>
</dbReference>
<dbReference type="GO" id="GO:0016787">
    <property type="term" value="F:hydrolase activity"/>
    <property type="evidence" value="ECO:0007669"/>
    <property type="project" value="UniProtKB-KW"/>
</dbReference>
<dbReference type="InterPro" id="IPR023214">
    <property type="entry name" value="HAD_sf"/>
</dbReference>
<dbReference type="PANTHER" id="PTHR46193:SF10">
    <property type="entry name" value="6-PHOSPHOGLUCONATE PHOSPHATASE"/>
    <property type="match status" value="1"/>
</dbReference>
<evidence type="ECO:0000256" key="1">
    <source>
        <dbReference type="ARBA" id="ARBA00001946"/>
    </source>
</evidence>
<comment type="cofactor">
    <cofactor evidence="1">
        <name>Mg(2+)</name>
        <dbReference type="ChEBI" id="CHEBI:18420"/>
    </cofactor>
</comment>
<keyword evidence="4" id="KW-0460">Magnesium</keyword>
<dbReference type="SFLD" id="SFLDS00003">
    <property type="entry name" value="Haloacid_Dehalogenase"/>
    <property type="match status" value="1"/>
</dbReference>
<name>A0A8J3GJH9_9HYPH</name>
<gene>
    <name evidence="5" type="ORF">GCM10016234_04770</name>
</gene>
<comment type="caution">
    <text evidence="5">The sequence shown here is derived from an EMBL/GenBank/DDBJ whole genome shotgun (WGS) entry which is preliminary data.</text>
</comment>
<dbReference type="SFLD" id="SFLDG01135">
    <property type="entry name" value="C1.5.6:_HAD__Beta-PGM__Phospha"/>
    <property type="match status" value="1"/>
</dbReference>
<dbReference type="AlphaFoldDB" id="A0A8J3GJH9"/>
<sequence length="233" mass="25135">MTDLSVPAYPGLVIFDCDGVLVDSEPLSIGVLVDHIARAGGDVSTALAYEAFLGRSMATIRELLRESHAVDFSDDHMEAIRVDMRQRFTDELTPIPGIRDALLSLKRPFCVASSSQPDRIRLSLGVTGLLDLFEPNIFSSTMVKRGKPFPDLFLHAASQMGVEPSDCIVVEDSPAGIQAAQSAGMKVLGFAGGAHAELGGLLKAFERLQPDAVFTDMRQLPDLLKTIKAPHAF</sequence>